<evidence type="ECO:0000313" key="1">
    <source>
        <dbReference type="EMBL" id="ERN10159.1"/>
    </source>
</evidence>
<accession>W1PQU8</accession>
<dbReference type="Proteomes" id="UP000017836">
    <property type="component" value="Unassembled WGS sequence"/>
</dbReference>
<keyword evidence="2" id="KW-1185">Reference proteome</keyword>
<dbReference type="Gramene" id="ERN10159">
    <property type="protein sequence ID" value="ERN10159"/>
    <property type="gene ID" value="AMTR_s00168p00024000"/>
</dbReference>
<dbReference type="EMBL" id="KI392963">
    <property type="protein sequence ID" value="ERN10159.1"/>
    <property type="molecule type" value="Genomic_DNA"/>
</dbReference>
<dbReference type="AlphaFoldDB" id="W1PQU8"/>
<dbReference type="HOGENOM" id="CLU_774665_0_0_1"/>
<proteinExistence type="predicted"/>
<organism evidence="1 2">
    <name type="scientific">Amborella trichopoda</name>
    <dbReference type="NCBI Taxonomy" id="13333"/>
    <lineage>
        <taxon>Eukaryota</taxon>
        <taxon>Viridiplantae</taxon>
        <taxon>Streptophyta</taxon>
        <taxon>Embryophyta</taxon>
        <taxon>Tracheophyta</taxon>
        <taxon>Spermatophyta</taxon>
        <taxon>Magnoliopsida</taxon>
        <taxon>Amborellales</taxon>
        <taxon>Amborellaceae</taxon>
        <taxon>Amborella</taxon>
    </lineage>
</organism>
<sequence>MIVDWEALKGMDLSYVRIKIHSEEVLSIPNEIRLEINKESFTIDVVVKGTKIFKAHEDNIKVCSDSDSIRYTAQDNWVKVECKKYKNNVQLLKRNNHGEKKHLRPAMTKSGNIVMRGKREPCVEFGNVPKKKVTKPNPIVSISHQEDLSGSVAITFGSIEDGVNFPINDKRKKVVKDYCGNIKIDNIDKKDKKFQHEICNRKAEGRMAWKGQDGGYIEGKEKDINGLREKVILKVERGRESFVVERENVTSVKTFDSNCEFVTLSFGENLYAWSKEDVEFVPPLDVMQPPHDDQLPLNMAVVNDNHVVDEQIKDIDAEYLEMVVVMGVSFNTTNGEVLMMIKDNVEAQRKYLCKYCVA</sequence>
<name>W1PQU8_AMBTC</name>
<reference evidence="2" key="1">
    <citation type="journal article" date="2013" name="Science">
        <title>The Amborella genome and the evolution of flowering plants.</title>
        <authorList>
            <consortium name="Amborella Genome Project"/>
        </authorList>
    </citation>
    <scope>NUCLEOTIDE SEQUENCE [LARGE SCALE GENOMIC DNA]</scope>
</reference>
<gene>
    <name evidence="1" type="ORF">AMTR_s00168p00024000</name>
</gene>
<protein>
    <submittedName>
        <fullName evidence="1">Uncharacterized protein</fullName>
    </submittedName>
</protein>
<evidence type="ECO:0000313" key="2">
    <source>
        <dbReference type="Proteomes" id="UP000017836"/>
    </source>
</evidence>